<dbReference type="Proteomes" id="UP001168146">
    <property type="component" value="Unassembled WGS sequence"/>
</dbReference>
<feature type="domain" description="IBR" evidence="5">
    <location>
        <begin position="169"/>
        <end position="223"/>
    </location>
</feature>
<dbReference type="Pfam" id="PF01485">
    <property type="entry name" value="IBR"/>
    <property type="match status" value="1"/>
</dbReference>
<dbReference type="GO" id="GO:0004842">
    <property type="term" value="F:ubiquitin-protein transferase activity"/>
    <property type="evidence" value="ECO:0007669"/>
    <property type="project" value="InterPro"/>
</dbReference>
<name>A0AAN6FFX2_9PEZI</name>
<dbReference type="GO" id="GO:0008270">
    <property type="term" value="F:zinc ion binding"/>
    <property type="evidence" value="ECO:0007669"/>
    <property type="project" value="UniProtKB-KW"/>
</dbReference>
<dbReference type="SUPFAM" id="SSF57850">
    <property type="entry name" value="RING/U-box"/>
    <property type="match status" value="1"/>
</dbReference>
<dbReference type="EMBL" id="JASUXU010000051">
    <property type="protein sequence ID" value="KAK0315206.1"/>
    <property type="molecule type" value="Genomic_DNA"/>
</dbReference>
<evidence type="ECO:0000256" key="1">
    <source>
        <dbReference type="ARBA" id="ARBA00022723"/>
    </source>
</evidence>
<evidence type="ECO:0000256" key="2">
    <source>
        <dbReference type="ARBA" id="ARBA00022771"/>
    </source>
</evidence>
<comment type="caution">
    <text evidence="6">The sequence shown here is derived from an EMBL/GenBank/DDBJ whole genome shotgun (WGS) entry which is preliminary data.</text>
</comment>
<protein>
    <recommendedName>
        <fullName evidence="5">IBR domain-containing protein</fullName>
    </recommendedName>
</protein>
<dbReference type="Gene3D" id="1.20.120.1750">
    <property type="match status" value="1"/>
</dbReference>
<keyword evidence="1" id="KW-0479">Metal-binding</keyword>
<dbReference type="PANTHER" id="PTHR11685">
    <property type="entry name" value="RBR FAMILY RING FINGER AND IBR DOMAIN-CONTAINING"/>
    <property type="match status" value="1"/>
</dbReference>
<dbReference type="InterPro" id="IPR002867">
    <property type="entry name" value="IBR_dom"/>
</dbReference>
<keyword evidence="2" id="KW-0863">Zinc-finger</keyword>
<proteinExistence type="predicted"/>
<evidence type="ECO:0000313" key="7">
    <source>
        <dbReference type="Proteomes" id="UP001168146"/>
    </source>
</evidence>
<organism evidence="6 7">
    <name type="scientific">Friedmanniomyces endolithicus</name>
    <dbReference type="NCBI Taxonomy" id="329885"/>
    <lineage>
        <taxon>Eukaryota</taxon>
        <taxon>Fungi</taxon>
        <taxon>Dikarya</taxon>
        <taxon>Ascomycota</taxon>
        <taxon>Pezizomycotina</taxon>
        <taxon>Dothideomycetes</taxon>
        <taxon>Dothideomycetidae</taxon>
        <taxon>Mycosphaerellales</taxon>
        <taxon>Teratosphaeriaceae</taxon>
        <taxon>Friedmanniomyces</taxon>
    </lineage>
</organism>
<dbReference type="GO" id="GO:0016567">
    <property type="term" value="P:protein ubiquitination"/>
    <property type="evidence" value="ECO:0007669"/>
    <property type="project" value="InterPro"/>
</dbReference>
<gene>
    <name evidence="6" type="ORF">LTR82_012533</name>
</gene>
<evidence type="ECO:0000259" key="5">
    <source>
        <dbReference type="Pfam" id="PF01485"/>
    </source>
</evidence>
<keyword evidence="4" id="KW-0862">Zinc</keyword>
<reference evidence="6" key="1">
    <citation type="submission" date="2021-12" db="EMBL/GenBank/DDBJ databases">
        <title>Black yeast isolated from Biological Soil Crust.</title>
        <authorList>
            <person name="Kurbessoian T."/>
        </authorList>
    </citation>
    <scope>NUCLEOTIDE SEQUENCE</scope>
    <source>
        <strain evidence="6">CCFEE 5208</strain>
    </source>
</reference>
<keyword evidence="3" id="KW-0833">Ubl conjugation pathway</keyword>
<evidence type="ECO:0000256" key="3">
    <source>
        <dbReference type="ARBA" id="ARBA00022786"/>
    </source>
</evidence>
<dbReference type="InterPro" id="IPR031127">
    <property type="entry name" value="E3_UB_ligase_RBR"/>
</dbReference>
<evidence type="ECO:0000313" key="6">
    <source>
        <dbReference type="EMBL" id="KAK0315206.1"/>
    </source>
</evidence>
<accession>A0AAN6FFX2</accession>
<sequence length="285" mass="31936">MSFSTLHTTTIECSVCGDEQTASTITSVHGDAACHPCITEMFTLAMGDESNYPPRWVEHRLDVADYSHAIPTSVQEQFKVKSREWDIKPVDRMYCQGRIQKWLPGHPSEEVCGRFLGGRTTDGSLSKASCSHCCKTSCSTCDDVITTTSHRCDPSKLRPKDEEAIFAGLKRGKDYQICPSSRCGRKVELKDGCKHMHCYCGAQFCYICGKEATASSGHWQTTCPRYNQPDAQNALYDPHLDPRLQREQPQQDPRDVAPGVDADRARMFAVGRARLHNERVVGAWR</sequence>
<dbReference type="AlphaFoldDB" id="A0AAN6FFX2"/>
<evidence type="ECO:0000256" key="4">
    <source>
        <dbReference type="ARBA" id="ARBA00022833"/>
    </source>
</evidence>